<name>A0A9F5J7T1_PYTBI</name>
<dbReference type="GeneID" id="112541454"/>
<dbReference type="OrthoDB" id="8947657at2759"/>
<evidence type="ECO:0000313" key="5">
    <source>
        <dbReference type="RefSeq" id="XP_025026731.1"/>
    </source>
</evidence>
<organism evidence="4 5">
    <name type="scientific">Python bivittatus</name>
    <name type="common">Burmese python</name>
    <name type="synonym">Python molurus bivittatus</name>
    <dbReference type="NCBI Taxonomy" id="176946"/>
    <lineage>
        <taxon>Eukaryota</taxon>
        <taxon>Metazoa</taxon>
        <taxon>Chordata</taxon>
        <taxon>Craniata</taxon>
        <taxon>Vertebrata</taxon>
        <taxon>Euteleostomi</taxon>
        <taxon>Lepidosauria</taxon>
        <taxon>Squamata</taxon>
        <taxon>Bifurcata</taxon>
        <taxon>Unidentata</taxon>
        <taxon>Episquamata</taxon>
        <taxon>Toxicofera</taxon>
        <taxon>Serpentes</taxon>
        <taxon>Henophidia</taxon>
        <taxon>Pythonidae</taxon>
        <taxon>Python</taxon>
    </lineage>
</organism>
<dbReference type="PANTHER" id="PTHR23268:SF124">
    <property type="entry name" value="IG-LIKE DOMAIN-CONTAINING PROTEIN"/>
    <property type="match status" value="1"/>
</dbReference>
<keyword evidence="2" id="KW-0391">Immunity</keyword>
<accession>A0A9F5J7T1</accession>
<dbReference type="SUPFAM" id="SSF48726">
    <property type="entry name" value="Immunoglobulin"/>
    <property type="match status" value="1"/>
</dbReference>
<dbReference type="InterPro" id="IPR050413">
    <property type="entry name" value="TCR_beta_variable"/>
</dbReference>
<dbReference type="GO" id="GO:0007166">
    <property type="term" value="P:cell surface receptor signaling pathway"/>
    <property type="evidence" value="ECO:0007669"/>
    <property type="project" value="TreeGrafter"/>
</dbReference>
<dbReference type="AlphaFoldDB" id="A0A9F5J7T1"/>
<dbReference type="Proteomes" id="UP000695026">
    <property type="component" value="Unplaced"/>
</dbReference>
<protein>
    <submittedName>
        <fullName evidence="5">Uncharacterized protein LOC112541454</fullName>
    </submittedName>
</protein>
<sequence length="223" mass="24929">MEMSSSVFAGPHLHFLLAQRGPEAVLPTDEVLQRASSVPRFKGKCQAVTFLARGDMLGKVLGVQLWAVFTGLCHGVTVTQKERFKTIQAGAQADITCEHDDRTYFTIYWFRQEHNSGQKELQLIGFSIEGNTPSLEKENYRIDRSDVTRASLRIPPEEAAKPAVYFCAVSKAQRELQVSHLHRNFPALCIASICATKPNHFIYTGSESQQHGALKTLLEHCNI</sequence>
<evidence type="ECO:0000256" key="1">
    <source>
        <dbReference type="ARBA" id="ARBA00022729"/>
    </source>
</evidence>
<reference evidence="5" key="1">
    <citation type="submission" date="2025-08" db="UniProtKB">
        <authorList>
            <consortium name="RefSeq"/>
        </authorList>
    </citation>
    <scope>IDENTIFICATION</scope>
    <source>
        <tissue evidence="5">Liver</tissue>
    </source>
</reference>
<gene>
    <name evidence="5" type="primary">LOC112541454</name>
</gene>
<dbReference type="KEGG" id="pbi:112541454"/>
<dbReference type="GO" id="GO:0005886">
    <property type="term" value="C:plasma membrane"/>
    <property type="evidence" value="ECO:0007669"/>
    <property type="project" value="TreeGrafter"/>
</dbReference>
<dbReference type="InterPro" id="IPR013783">
    <property type="entry name" value="Ig-like_fold"/>
</dbReference>
<dbReference type="Gene3D" id="2.60.40.10">
    <property type="entry name" value="Immunoglobulins"/>
    <property type="match status" value="1"/>
</dbReference>
<keyword evidence="1" id="KW-0732">Signal</keyword>
<keyword evidence="4" id="KW-1185">Reference proteome</keyword>
<evidence type="ECO:0000259" key="3">
    <source>
        <dbReference type="PROSITE" id="PS50835"/>
    </source>
</evidence>
<dbReference type="Pfam" id="PF07686">
    <property type="entry name" value="V-set"/>
    <property type="match status" value="1"/>
</dbReference>
<dbReference type="GO" id="GO:0002376">
    <property type="term" value="P:immune system process"/>
    <property type="evidence" value="ECO:0007669"/>
    <property type="project" value="UniProtKB-KW"/>
</dbReference>
<dbReference type="RefSeq" id="XP_025026731.1">
    <property type="nucleotide sequence ID" value="XM_025170963.1"/>
</dbReference>
<dbReference type="InterPro" id="IPR013106">
    <property type="entry name" value="Ig_V-set"/>
</dbReference>
<proteinExistence type="predicted"/>
<dbReference type="PANTHER" id="PTHR23268">
    <property type="entry name" value="T-CELL RECEPTOR BETA CHAIN"/>
    <property type="match status" value="1"/>
</dbReference>
<dbReference type="InterPro" id="IPR007110">
    <property type="entry name" value="Ig-like_dom"/>
</dbReference>
<dbReference type="PROSITE" id="PS50835">
    <property type="entry name" value="IG_LIKE"/>
    <property type="match status" value="1"/>
</dbReference>
<evidence type="ECO:0000256" key="2">
    <source>
        <dbReference type="ARBA" id="ARBA00022859"/>
    </source>
</evidence>
<dbReference type="InterPro" id="IPR036179">
    <property type="entry name" value="Ig-like_dom_sf"/>
</dbReference>
<evidence type="ECO:0000313" key="4">
    <source>
        <dbReference type="Proteomes" id="UP000695026"/>
    </source>
</evidence>
<feature type="domain" description="Ig-like" evidence="3">
    <location>
        <begin position="90"/>
        <end position="179"/>
    </location>
</feature>